<dbReference type="RefSeq" id="WP_013280289.1">
    <property type="nucleotide sequence ID" value="NC_014387.1"/>
</dbReference>
<comment type="function">
    <text evidence="4">A flexible structure which links the flagellar filament to the drive apparatus in the basal body.</text>
</comment>
<dbReference type="SUPFAM" id="SSF117143">
    <property type="entry name" value="Flagellar hook protein flgE"/>
    <property type="match status" value="2"/>
</dbReference>
<dbReference type="InterPro" id="IPR053967">
    <property type="entry name" value="LlgE_F_G-like_D1"/>
</dbReference>
<evidence type="ECO:0000259" key="5">
    <source>
        <dbReference type="Pfam" id="PF00460"/>
    </source>
</evidence>
<evidence type="ECO:0000259" key="6">
    <source>
        <dbReference type="Pfam" id="PF06429"/>
    </source>
</evidence>
<keyword evidence="8" id="KW-0966">Cell projection</keyword>
<dbReference type="AlphaFoldDB" id="E0S1F8"/>
<keyword evidence="8" id="KW-0969">Cilium</keyword>
<keyword evidence="9" id="KW-1185">Reference proteome</keyword>
<comment type="subcellular location">
    <subcellularLocation>
        <location evidence="1 4">Bacterial flagellum basal body</location>
    </subcellularLocation>
</comment>
<evidence type="ECO:0000313" key="8">
    <source>
        <dbReference type="EMBL" id="ADL33633.1"/>
    </source>
</evidence>
<dbReference type="Pfam" id="PF00460">
    <property type="entry name" value="Flg_bb_rod"/>
    <property type="match status" value="1"/>
</dbReference>
<dbReference type="Pfam" id="PF06429">
    <property type="entry name" value="Flg_bbr_C"/>
    <property type="match status" value="1"/>
</dbReference>
<dbReference type="HOGENOM" id="CLU_013687_2_4_9"/>
<comment type="similarity">
    <text evidence="2 4">Belongs to the flagella basal body rod proteins family.</text>
</comment>
<evidence type="ECO:0000259" key="7">
    <source>
        <dbReference type="Pfam" id="PF22692"/>
    </source>
</evidence>
<dbReference type="GO" id="GO:0005829">
    <property type="term" value="C:cytosol"/>
    <property type="evidence" value="ECO:0007669"/>
    <property type="project" value="TreeGrafter"/>
</dbReference>
<dbReference type="KEGG" id="bpb:bpr_I0891"/>
<dbReference type="STRING" id="515622.bpr_I0891"/>
<dbReference type="NCBIfam" id="TIGR03506">
    <property type="entry name" value="FlgEFG_subfam"/>
    <property type="match status" value="2"/>
</dbReference>
<dbReference type="Proteomes" id="UP000001299">
    <property type="component" value="Chromosome 1"/>
</dbReference>
<keyword evidence="3 4" id="KW-0975">Bacterial flagellum</keyword>
<evidence type="ECO:0000256" key="4">
    <source>
        <dbReference type="RuleBase" id="RU362116"/>
    </source>
</evidence>
<organism evidence="8 9">
    <name type="scientific">Butyrivibrio proteoclasticus (strain ATCC 51982 / DSM 14932 / B316)</name>
    <name type="common">Clostridium proteoclasticum</name>
    <dbReference type="NCBI Taxonomy" id="515622"/>
    <lineage>
        <taxon>Bacteria</taxon>
        <taxon>Bacillati</taxon>
        <taxon>Bacillota</taxon>
        <taxon>Clostridia</taxon>
        <taxon>Lachnospirales</taxon>
        <taxon>Lachnospiraceae</taxon>
        <taxon>Butyrivibrio</taxon>
    </lineage>
</organism>
<dbReference type="InterPro" id="IPR001444">
    <property type="entry name" value="Flag_bb_rod_N"/>
</dbReference>
<accession>E0S1F8</accession>
<feature type="domain" description="Flagellar basal body rod protein N-terminal" evidence="5">
    <location>
        <begin position="7"/>
        <end position="35"/>
    </location>
</feature>
<dbReference type="PANTHER" id="PTHR30435:SF1">
    <property type="entry name" value="FLAGELLAR HOOK PROTEIN FLGE"/>
    <property type="match status" value="1"/>
</dbReference>
<name>E0S1F8_BUTPB</name>
<dbReference type="InterPro" id="IPR020013">
    <property type="entry name" value="Flagellar_FlgE/F/G"/>
</dbReference>
<feature type="domain" description="Flagellar hook protein FlgE/F/G-like D1" evidence="7">
    <location>
        <begin position="96"/>
        <end position="141"/>
    </location>
</feature>
<dbReference type="GO" id="GO:0009424">
    <property type="term" value="C:bacterial-type flagellum hook"/>
    <property type="evidence" value="ECO:0007669"/>
    <property type="project" value="TreeGrafter"/>
</dbReference>
<dbReference type="InterPro" id="IPR037925">
    <property type="entry name" value="FlgE/F/G-like"/>
</dbReference>
<keyword evidence="8" id="KW-0282">Flagellum</keyword>
<dbReference type="EMBL" id="CP001810">
    <property type="protein sequence ID" value="ADL33633.1"/>
    <property type="molecule type" value="Genomic_DNA"/>
</dbReference>
<evidence type="ECO:0000313" key="9">
    <source>
        <dbReference type="Proteomes" id="UP000001299"/>
    </source>
</evidence>
<gene>
    <name evidence="8" type="primary">flgE2</name>
    <name evidence="8" type="ordered locus">bpr_I0891</name>
</gene>
<dbReference type="InterPro" id="IPR019776">
    <property type="entry name" value="Flagellar_basal_body_rod_CS"/>
</dbReference>
<sequence>MMRSLWSAVSGLQTHQLEMDVIGNNIANVNTTSYKSQATGFQDVLYQTIKTGTAGNGVKGSTSADQVGLGAKMGSININITKPGSAQTTYNPFDLMITGDSFFVVSESQNSPNQEKYFTRDGSFTIDAEGSLVTQNNGLYVNFIEGEGILGNGEPLISDRTKTMAGQATSEAYLKGNIDRDDKQLVEGRTIQMDVYGNDGNVYTINFKLTDNADDEDNTYSVQIDKILDKNGNKISNTLNEKLTLTYDHANGRLTGITPYPIYTLDNGVQELDDDGNVLSTTYTMDGRMGQAEFSRTLTGKDGNQYTIYYSIDHHVPEEGEEETDTADYDFNVVYVRKGEGTRQYINKTMAVIDYDSESGNLLTIDGENAGEINVDLSEIYDGIGDITFDISNTTIPVAAGTSYRFEFNGEADVLGSLNVDFSNTSNYASSNGVHSSSVSAIRGDTYGLNKGYPNGDMNGITISDNGSIYAKYSNGQDVKLAQIVVAEFNNAMGLEKAGDNVYKASLNSGEPIYMDITEDGGYMSSGVLEASNVDLAKEFTDMITTQRGFQANSRVITTSDELLQVLKGLKR</sequence>
<proteinExistence type="inferred from homology"/>
<dbReference type="GO" id="GO:0009425">
    <property type="term" value="C:bacterial-type flagellum basal body"/>
    <property type="evidence" value="ECO:0007669"/>
    <property type="project" value="UniProtKB-SubCell"/>
</dbReference>
<evidence type="ECO:0000256" key="2">
    <source>
        <dbReference type="ARBA" id="ARBA00009677"/>
    </source>
</evidence>
<dbReference type="Pfam" id="PF22692">
    <property type="entry name" value="LlgE_F_G_D1"/>
    <property type="match status" value="1"/>
</dbReference>
<evidence type="ECO:0000256" key="1">
    <source>
        <dbReference type="ARBA" id="ARBA00004117"/>
    </source>
</evidence>
<protein>
    <recommendedName>
        <fullName evidence="4">Flagellar hook protein FlgE</fullName>
    </recommendedName>
</protein>
<dbReference type="eggNOG" id="COG1749">
    <property type="taxonomic scope" value="Bacteria"/>
</dbReference>
<dbReference type="GO" id="GO:0071978">
    <property type="term" value="P:bacterial-type flagellum-dependent swarming motility"/>
    <property type="evidence" value="ECO:0007669"/>
    <property type="project" value="TreeGrafter"/>
</dbReference>
<dbReference type="PANTHER" id="PTHR30435">
    <property type="entry name" value="FLAGELLAR PROTEIN"/>
    <property type="match status" value="1"/>
</dbReference>
<dbReference type="PROSITE" id="PS00588">
    <property type="entry name" value="FLAGELLA_BB_ROD"/>
    <property type="match status" value="1"/>
</dbReference>
<feature type="domain" description="Flagellar basal-body/hook protein C-terminal" evidence="6">
    <location>
        <begin position="526"/>
        <end position="567"/>
    </location>
</feature>
<evidence type="ECO:0000256" key="3">
    <source>
        <dbReference type="ARBA" id="ARBA00023143"/>
    </source>
</evidence>
<reference evidence="8 9" key="1">
    <citation type="journal article" date="2010" name="PLoS ONE">
        <title>The glycobiome of the rumen bacterium Butyrivibrio proteoclasticus B316(T) highlights adaptation to a polysaccharide-rich environment.</title>
        <authorList>
            <person name="Kelly W.J."/>
            <person name="Leahy S.C."/>
            <person name="Altermann E."/>
            <person name="Yeoman C.J."/>
            <person name="Dunne J.C."/>
            <person name="Kong Z."/>
            <person name="Pacheco D.M."/>
            <person name="Li D."/>
            <person name="Noel S.J."/>
            <person name="Moon C.D."/>
            <person name="Cookson A.L."/>
            <person name="Attwood G.T."/>
        </authorList>
    </citation>
    <scope>NUCLEOTIDE SEQUENCE [LARGE SCALE GENOMIC DNA]</scope>
    <source>
        <strain evidence="9">ATCC 51982 / DSM 14932 / B316</strain>
    </source>
</reference>
<dbReference type="InterPro" id="IPR010930">
    <property type="entry name" value="Flg_bb/hook_C_dom"/>
</dbReference>